<reference evidence="5" key="1">
    <citation type="journal article" date="2019" name="Sci. Rep.">
        <title>Draft genome of Tanacetum cinerariifolium, the natural source of mosquito coil.</title>
        <authorList>
            <person name="Yamashiro T."/>
            <person name="Shiraishi A."/>
            <person name="Satake H."/>
            <person name="Nakayama K."/>
        </authorList>
    </citation>
    <scope>NUCLEOTIDE SEQUENCE</scope>
</reference>
<evidence type="ECO:0000313" key="5">
    <source>
        <dbReference type="EMBL" id="GEW41446.1"/>
    </source>
</evidence>
<feature type="region of interest" description="Disordered" evidence="2">
    <location>
        <begin position="1295"/>
        <end position="1363"/>
    </location>
</feature>
<evidence type="ECO:0000256" key="1">
    <source>
        <dbReference type="SAM" id="Coils"/>
    </source>
</evidence>
<feature type="compositionally biased region" description="Basic and acidic residues" evidence="2">
    <location>
        <begin position="825"/>
        <end position="835"/>
    </location>
</feature>
<keyword evidence="1" id="KW-0175">Coiled coil</keyword>
<dbReference type="Pfam" id="PF07727">
    <property type="entry name" value="RVT_2"/>
    <property type="match status" value="1"/>
</dbReference>
<proteinExistence type="predicted"/>
<dbReference type="PANTHER" id="PTHR11439">
    <property type="entry name" value="GAG-POL-RELATED RETROTRANSPOSON"/>
    <property type="match status" value="1"/>
</dbReference>
<feature type="coiled-coil region" evidence="1">
    <location>
        <begin position="1382"/>
        <end position="1409"/>
    </location>
</feature>
<comment type="caution">
    <text evidence="5">The sequence shown here is derived from an EMBL/GenBank/DDBJ whole genome shotgun (WGS) entry which is preliminary data.</text>
</comment>
<dbReference type="Gene3D" id="3.30.420.10">
    <property type="entry name" value="Ribonuclease H-like superfamily/Ribonuclease H"/>
    <property type="match status" value="1"/>
</dbReference>
<accession>A0A699GUW2</accession>
<dbReference type="SUPFAM" id="SSF56672">
    <property type="entry name" value="DNA/RNA polymerases"/>
    <property type="match status" value="1"/>
</dbReference>
<dbReference type="Pfam" id="PF14223">
    <property type="entry name" value="Retrotran_gag_2"/>
    <property type="match status" value="1"/>
</dbReference>
<gene>
    <name evidence="5" type="ORF">Tci_213422</name>
</gene>
<feature type="region of interest" description="Disordered" evidence="2">
    <location>
        <begin position="392"/>
        <end position="430"/>
    </location>
</feature>
<dbReference type="InterPro" id="IPR025724">
    <property type="entry name" value="GAG-pre-integrase_dom"/>
</dbReference>
<feature type="domain" description="GAG-pre-integrase" evidence="4">
    <location>
        <begin position="602"/>
        <end position="675"/>
    </location>
</feature>
<feature type="domain" description="Reverse transcriptase Ty1/copia-type" evidence="3">
    <location>
        <begin position="958"/>
        <end position="1075"/>
    </location>
</feature>
<dbReference type="PANTHER" id="PTHR11439:SF495">
    <property type="entry name" value="REVERSE TRANSCRIPTASE, RNA-DEPENDENT DNA POLYMERASE-RELATED"/>
    <property type="match status" value="1"/>
</dbReference>
<feature type="compositionally biased region" description="Pro residues" evidence="2">
    <location>
        <begin position="1323"/>
        <end position="1356"/>
    </location>
</feature>
<dbReference type="InterPro" id="IPR013103">
    <property type="entry name" value="RVT_2"/>
</dbReference>
<dbReference type="GO" id="GO:0003676">
    <property type="term" value="F:nucleic acid binding"/>
    <property type="evidence" value="ECO:0007669"/>
    <property type="project" value="InterPro"/>
</dbReference>
<evidence type="ECO:0000259" key="3">
    <source>
        <dbReference type="Pfam" id="PF07727"/>
    </source>
</evidence>
<feature type="compositionally biased region" description="Polar residues" evidence="2">
    <location>
        <begin position="1295"/>
        <end position="1306"/>
    </location>
</feature>
<organism evidence="5">
    <name type="scientific">Tanacetum cinerariifolium</name>
    <name type="common">Dalmatian daisy</name>
    <name type="synonym">Chrysanthemum cinerariifolium</name>
    <dbReference type="NCBI Taxonomy" id="118510"/>
    <lineage>
        <taxon>Eukaryota</taxon>
        <taxon>Viridiplantae</taxon>
        <taxon>Streptophyta</taxon>
        <taxon>Embryophyta</taxon>
        <taxon>Tracheophyta</taxon>
        <taxon>Spermatophyta</taxon>
        <taxon>Magnoliopsida</taxon>
        <taxon>eudicotyledons</taxon>
        <taxon>Gunneridae</taxon>
        <taxon>Pentapetalae</taxon>
        <taxon>asterids</taxon>
        <taxon>campanulids</taxon>
        <taxon>Asterales</taxon>
        <taxon>Asteraceae</taxon>
        <taxon>Asteroideae</taxon>
        <taxon>Anthemideae</taxon>
        <taxon>Anthemidinae</taxon>
        <taxon>Tanacetum</taxon>
    </lineage>
</organism>
<dbReference type="InterPro" id="IPR012337">
    <property type="entry name" value="RNaseH-like_sf"/>
</dbReference>
<dbReference type="InterPro" id="IPR043502">
    <property type="entry name" value="DNA/RNA_pol_sf"/>
</dbReference>
<feature type="compositionally biased region" description="Acidic residues" evidence="2">
    <location>
        <begin position="397"/>
        <end position="407"/>
    </location>
</feature>
<feature type="region of interest" description="Disordered" evidence="2">
    <location>
        <begin position="806"/>
        <end position="835"/>
    </location>
</feature>
<evidence type="ECO:0000259" key="4">
    <source>
        <dbReference type="Pfam" id="PF13976"/>
    </source>
</evidence>
<feature type="compositionally biased region" description="Polar residues" evidence="2">
    <location>
        <begin position="412"/>
        <end position="422"/>
    </location>
</feature>
<dbReference type="SUPFAM" id="SSF53098">
    <property type="entry name" value="Ribonuclease H-like"/>
    <property type="match status" value="1"/>
</dbReference>
<sequence>MRIEQIVDGVVQVIAPTTAEQRLAKKNELKARGTLLMAIPDKHQLKFNIHKDAKSLVEDIEKRFGGNKETKKVQKTLLKQQYENFSGRSSESLDQIHDRLQKLISQLEILGESISQEDINLTFLRSLPSEWKTYTLIWRNKADLEEQISVVPNVSIASSKAPLFTLPNADKLSDAVIYSFFASQSNSPQLDNEDLKQIDSDDLEEMDLKWQMTMLTIRAKRSFQKTERNLGADGTDAIGFTCPRNKDTLRRTIPVEVSTSNALVSQCNGVGSYDWSFQADEEPTNYALMAFTSSGSSSSLSSYNEVFDCDEWNSSASDDSVLTSLVNDRYKSGEGYNVVPPPYTRTFMPLKLDLVFNDAPPTSEIVPNVVHVESSTNKTSKDMSKTFRPDAPIIEDWTSDSEDESEPESLSNQKEPSFVQTSKHVKTPRASIKTFEHPKQAKKLRTDNQKSRAVLTRLRLVPLNAARPVTTAVPKSTIKSPRPVKYDVNKAHSPIRRAINHRPDPKNSNFYKKVTTVKVSQVNAVKGTNGNWQALKDKGVIDSGCSRHMTGDMSYLSDFEAFNGGYVAFGGNPKDTECVVLSSDFKLPDENHVLLRVPRENNMYNVDLKNVVPSGDLTCLFAKAALDESNLWHRWLGHLNFKTMNKLVKGNLFRGLPSKLFENNHTYVACKKGKQHRASCKSKPVSFLCGMKEIKIEFSVARTPQQNGVTERKNRTLIETPSIGFMRPFGCPVTILNTLDPQRKFDGKADEGFLVGNSVNSKAFRVFNIYEFQLVVTRNQPNHSSGIKENLDADVDAAFVVKENENKVHVSPSSSDKPKKHHEKVKREAKGKSHVDLSTGVRGLRDEFEEFFVNITNRFNAASAPVTAVGPNPTNSFNAASPSDNAINDEEDVGAEADLSNLKTYISVNPIPTTRVHKDYLVTQIIGELTSTPHTRSMARIVKEQGGLNQVNDEDFHTSPRAWYETLTNYLLENGFQRGKIDQTLFIKKQKGDILLVQVYMDDIIFRSTNKVLCKAFKKLMKDKFQMSSLGELTFFLGLQVKQKNDGIFISQDKYVAEILRKFGLTNGKSASTPIDTEKPLLKDHDCEDVDIHIYRSMNGSLMYLTSSRPNIMFAVCAFARFQVTPKVSHLHVIKKIFRYLKGKPHLGLWYPKDSSFNLVAYSDSDYAGASLDRKSTTGGCQFLGCRLISRQCKKQTVVATSSTEAKYVAAASCCAQYQSDGKVGNGVPTGDLQLLLSQVSAVEGYLYILQWMKVVVTEDIIRQDLRLDDDDGVECLPTEEIFAELAHDLSSHTTKYTSPALTQKATTEEEDEDDEVSAAPTSPSPTHKPSPPSHEPITTPPQAEPTPPSSPPQEPPTNTSQSDRTLLNTLMKTCTTLSHKVAALEQDKVAQALEIIKLEQRVKRLEKKRRSKHYGLKRLRKVGGGRIEEIYADEDITLVDMETKADLDAKLQGRIERKDDDNVATKQVNAAEPNVFDDKLHDEEVKQAAAREKRKQDGFKRAQELQQQYDQKQENIDWNVVVELMQEKHLDNIRKYQTLKRKPISVAQAKKNMIVYLKNMAGYKIAHFKGMTYNQVRPIFEREYNKVQTFLKPDRDEGPTKKRVAEETLLQESFKKLKAKVEFSGSHSTQDT</sequence>
<dbReference type="CDD" id="cd09272">
    <property type="entry name" value="RNase_HI_RT_Ty1"/>
    <property type="match status" value="1"/>
</dbReference>
<dbReference type="EMBL" id="BKCJ010057404">
    <property type="protein sequence ID" value="GEW41446.1"/>
    <property type="molecule type" value="Genomic_DNA"/>
</dbReference>
<dbReference type="Pfam" id="PF13976">
    <property type="entry name" value="gag_pre-integrs"/>
    <property type="match status" value="1"/>
</dbReference>
<evidence type="ECO:0000256" key="2">
    <source>
        <dbReference type="SAM" id="MobiDB-lite"/>
    </source>
</evidence>
<name>A0A699GUW2_TANCI</name>
<protein>
    <submittedName>
        <fullName evidence="5">Putative ribonuclease H-like domain-containing protein</fullName>
    </submittedName>
</protein>
<dbReference type="InterPro" id="IPR036397">
    <property type="entry name" value="RNaseH_sf"/>
</dbReference>